<feature type="transmembrane region" description="Helical" evidence="6">
    <location>
        <begin position="201"/>
        <end position="221"/>
    </location>
</feature>
<keyword evidence="4 6" id="KW-1133">Transmembrane helix</keyword>
<dbReference type="RefSeq" id="XP_009053752.1">
    <property type="nucleotide sequence ID" value="XM_009055504.1"/>
</dbReference>
<keyword evidence="3 6" id="KW-0812">Transmembrane</keyword>
<dbReference type="PRINTS" id="PR01035">
    <property type="entry name" value="TCRTETA"/>
</dbReference>
<evidence type="ECO:0000256" key="5">
    <source>
        <dbReference type="ARBA" id="ARBA00023136"/>
    </source>
</evidence>
<name>V4C244_LOTGI</name>
<feature type="transmembrane region" description="Helical" evidence="6">
    <location>
        <begin position="425"/>
        <end position="444"/>
    </location>
</feature>
<dbReference type="Pfam" id="PF07690">
    <property type="entry name" value="MFS_1"/>
    <property type="match status" value="2"/>
</dbReference>
<feature type="transmembrane region" description="Helical" evidence="6">
    <location>
        <begin position="537"/>
        <end position="555"/>
    </location>
</feature>
<dbReference type="Proteomes" id="UP000030746">
    <property type="component" value="Unassembled WGS sequence"/>
</dbReference>
<sequence>MVKENSSIWKNIKGKLSLVPPGATPPNWKTIGLMFMSLFGSAFGLVFLFPFLPEMILSFGYTEEEKGYYAGLVASSVFAGRALSNYLWGYLSDIKGRKLVLLISILLNGLFCFAFGFSKNLVMALVFRFCAGACNGIIGTVKTVLYEISDDTNQAVCMSVLSLSWGMGLIVGPSVGGWLASPNKKYPDVFGDNWFFEMFPYILPGSFCFLWSFISFAVVYFQFEETYQLKNTVTIIDDPNESEESKFLSAGDYPQNKSVHSLRSAHFSAISCEDLHCEVEAGTFLAQEKLRKEELARSFENLRRYTANHNITITVTDENSDIILMEKPPKIDKNDTKVTKNDNHAVDDSCKQITEKTQLTENVVKDEQRSFSMCYRVCTPMGILREPNVRNSILMYTIYSFAVIGFEDVFTIWASTERRLDGLEFNTSEIGTCMGAVAIPLLILQIKFYPLIVSKLGVIQTFIIFNIVSLVCVQIMPTLHLLQSEQKSTLWALVIILLLAQKLGATCCFSGSAILINNSCLPSVVGTANGIAMTSTALARTLAPTIGGSMFAWSVSNSLGPPFDVNLAFVLMGLVLTFSGIFSIMLPKSLNKQRKAV</sequence>
<reference evidence="8 9" key="1">
    <citation type="journal article" date="2013" name="Nature">
        <title>Insights into bilaterian evolution from three spiralian genomes.</title>
        <authorList>
            <person name="Simakov O."/>
            <person name="Marletaz F."/>
            <person name="Cho S.J."/>
            <person name="Edsinger-Gonzales E."/>
            <person name="Havlak P."/>
            <person name="Hellsten U."/>
            <person name="Kuo D.H."/>
            <person name="Larsson T."/>
            <person name="Lv J."/>
            <person name="Arendt D."/>
            <person name="Savage R."/>
            <person name="Osoegawa K."/>
            <person name="de Jong P."/>
            <person name="Grimwood J."/>
            <person name="Chapman J.A."/>
            <person name="Shapiro H."/>
            <person name="Aerts A."/>
            <person name="Otillar R.P."/>
            <person name="Terry A.Y."/>
            <person name="Boore J.L."/>
            <person name="Grigoriev I.V."/>
            <person name="Lindberg D.R."/>
            <person name="Seaver E.C."/>
            <person name="Weisblat D.A."/>
            <person name="Putnam N.H."/>
            <person name="Rokhsar D.S."/>
        </authorList>
    </citation>
    <scope>NUCLEOTIDE SEQUENCE [LARGE SCALE GENOMIC DNA]</scope>
</reference>
<feature type="transmembrane region" description="Helical" evidence="6">
    <location>
        <begin position="67"/>
        <end position="87"/>
    </location>
</feature>
<dbReference type="InterPro" id="IPR036259">
    <property type="entry name" value="MFS_trans_sf"/>
</dbReference>
<keyword evidence="5 6" id="KW-0472">Membrane</keyword>
<dbReference type="Gene3D" id="1.20.1250.20">
    <property type="entry name" value="MFS general substrate transporter like domains"/>
    <property type="match status" value="1"/>
</dbReference>
<evidence type="ECO:0000259" key="7">
    <source>
        <dbReference type="PROSITE" id="PS50850"/>
    </source>
</evidence>
<feature type="transmembrane region" description="Helical" evidence="6">
    <location>
        <begin position="393"/>
        <end position="413"/>
    </location>
</feature>
<keyword evidence="2" id="KW-0813">Transport</keyword>
<keyword evidence="9" id="KW-1185">Reference proteome</keyword>
<dbReference type="GeneID" id="20243041"/>
<dbReference type="HOGENOM" id="CLU_001265_54_6_1"/>
<evidence type="ECO:0000313" key="9">
    <source>
        <dbReference type="Proteomes" id="UP000030746"/>
    </source>
</evidence>
<protein>
    <recommendedName>
        <fullName evidence="7">Major facilitator superfamily (MFS) profile domain-containing protein</fullName>
    </recommendedName>
</protein>
<feature type="transmembrane region" description="Helical" evidence="6">
    <location>
        <begin position="99"/>
        <end position="117"/>
    </location>
</feature>
<evidence type="ECO:0000256" key="4">
    <source>
        <dbReference type="ARBA" id="ARBA00022989"/>
    </source>
</evidence>
<feature type="domain" description="Major facilitator superfamily (MFS) profile" evidence="7">
    <location>
        <begin position="30"/>
        <end position="591"/>
    </location>
</feature>
<dbReference type="AlphaFoldDB" id="V4C244"/>
<feature type="transmembrane region" description="Helical" evidence="6">
    <location>
        <begin position="123"/>
        <end position="145"/>
    </location>
</feature>
<dbReference type="EMBL" id="KB201643">
    <property type="protein sequence ID" value="ESO95559.1"/>
    <property type="molecule type" value="Genomic_DNA"/>
</dbReference>
<evidence type="ECO:0000256" key="1">
    <source>
        <dbReference type="ARBA" id="ARBA00004141"/>
    </source>
</evidence>
<dbReference type="KEGG" id="lgi:LOTGIDRAFT_175151"/>
<feature type="transmembrane region" description="Helical" evidence="6">
    <location>
        <begin position="567"/>
        <end position="586"/>
    </location>
</feature>
<dbReference type="GO" id="GO:0016020">
    <property type="term" value="C:membrane"/>
    <property type="evidence" value="ECO:0007669"/>
    <property type="project" value="UniProtKB-SubCell"/>
</dbReference>
<feature type="transmembrane region" description="Helical" evidence="6">
    <location>
        <begin position="456"/>
        <end position="477"/>
    </location>
</feature>
<dbReference type="InterPro" id="IPR011701">
    <property type="entry name" value="MFS"/>
</dbReference>
<accession>V4C244</accession>
<comment type="subcellular location">
    <subcellularLocation>
        <location evidence="1">Membrane</location>
        <topology evidence="1">Multi-pass membrane protein</topology>
    </subcellularLocation>
</comment>
<organism evidence="8 9">
    <name type="scientific">Lottia gigantea</name>
    <name type="common">Giant owl limpet</name>
    <dbReference type="NCBI Taxonomy" id="225164"/>
    <lineage>
        <taxon>Eukaryota</taxon>
        <taxon>Metazoa</taxon>
        <taxon>Spiralia</taxon>
        <taxon>Lophotrochozoa</taxon>
        <taxon>Mollusca</taxon>
        <taxon>Gastropoda</taxon>
        <taxon>Patellogastropoda</taxon>
        <taxon>Lottioidea</taxon>
        <taxon>Lottiidae</taxon>
        <taxon>Lottia</taxon>
    </lineage>
</organism>
<dbReference type="OMA" id="PWKELQP"/>
<dbReference type="InterPro" id="IPR001958">
    <property type="entry name" value="Tet-R_TetA/multi-R_MdtG-like"/>
</dbReference>
<proteinExistence type="predicted"/>
<dbReference type="GO" id="GO:0022857">
    <property type="term" value="F:transmembrane transporter activity"/>
    <property type="evidence" value="ECO:0007669"/>
    <property type="project" value="InterPro"/>
</dbReference>
<feature type="transmembrane region" description="Helical" evidence="6">
    <location>
        <begin position="489"/>
        <end position="516"/>
    </location>
</feature>
<dbReference type="PANTHER" id="PTHR23504">
    <property type="entry name" value="MAJOR FACILITATOR SUPERFAMILY DOMAIN-CONTAINING PROTEIN 10"/>
    <property type="match status" value="1"/>
</dbReference>
<evidence type="ECO:0000256" key="2">
    <source>
        <dbReference type="ARBA" id="ARBA00022448"/>
    </source>
</evidence>
<dbReference type="SUPFAM" id="SSF103473">
    <property type="entry name" value="MFS general substrate transporter"/>
    <property type="match status" value="1"/>
</dbReference>
<dbReference type="InterPro" id="IPR020846">
    <property type="entry name" value="MFS_dom"/>
</dbReference>
<dbReference type="PANTHER" id="PTHR23504:SF15">
    <property type="entry name" value="MAJOR FACILITATOR SUPERFAMILY (MFS) PROFILE DOMAIN-CONTAINING PROTEIN"/>
    <property type="match status" value="1"/>
</dbReference>
<dbReference type="CTD" id="20243041"/>
<evidence type="ECO:0000256" key="3">
    <source>
        <dbReference type="ARBA" id="ARBA00022692"/>
    </source>
</evidence>
<feature type="transmembrane region" description="Helical" evidence="6">
    <location>
        <begin position="157"/>
        <end position="181"/>
    </location>
</feature>
<gene>
    <name evidence="8" type="ORF">LOTGIDRAFT_175151</name>
</gene>
<evidence type="ECO:0000256" key="6">
    <source>
        <dbReference type="SAM" id="Phobius"/>
    </source>
</evidence>
<dbReference type="OrthoDB" id="440553at2759"/>
<evidence type="ECO:0000313" key="8">
    <source>
        <dbReference type="EMBL" id="ESO95559.1"/>
    </source>
</evidence>
<feature type="transmembrane region" description="Helical" evidence="6">
    <location>
        <begin position="31"/>
        <end position="52"/>
    </location>
</feature>
<dbReference type="PROSITE" id="PS50850">
    <property type="entry name" value="MFS"/>
    <property type="match status" value="1"/>
</dbReference>